<evidence type="ECO:0000313" key="3">
    <source>
        <dbReference type="Proteomes" id="UP000000440"/>
    </source>
</evidence>
<evidence type="ECO:0000313" key="2">
    <source>
        <dbReference type="EMBL" id="BAC09694.1"/>
    </source>
</evidence>
<proteinExistence type="predicted"/>
<protein>
    <submittedName>
        <fullName evidence="2">Tsr2142 protein</fullName>
    </submittedName>
</protein>
<gene>
    <name evidence="2" type="ordered locus">tsr2142</name>
</gene>
<dbReference type="KEGG" id="tel:tsr2142"/>
<evidence type="ECO:0000256" key="1">
    <source>
        <dbReference type="SAM" id="MobiDB-lite"/>
    </source>
</evidence>
<reference evidence="2 3" key="1">
    <citation type="journal article" date="2002" name="DNA Res.">
        <title>Complete genome structure of the thermophilic cyanobacterium Thermosynechococcus elongatus BP-1.</title>
        <authorList>
            <person name="Nakamura Y."/>
            <person name="Kaneko T."/>
            <person name="Sato S."/>
            <person name="Ikeuchi M."/>
            <person name="Katoh H."/>
            <person name="Sasamoto S."/>
            <person name="Watanabe A."/>
            <person name="Iriguchi M."/>
            <person name="Kawashima K."/>
            <person name="Kimura T."/>
            <person name="Kishida Y."/>
            <person name="Kiyokawa C."/>
            <person name="Kohara M."/>
            <person name="Matsumoto M."/>
            <person name="Matsuno A."/>
            <person name="Nakazaki N."/>
            <person name="Shimpo S."/>
            <person name="Sugimoto M."/>
            <person name="Takeuchi C."/>
            <person name="Yamada M."/>
            <person name="Tabata S."/>
        </authorList>
    </citation>
    <scope>NUCLEOTIDE SEQUENCE [LARGE SCALE GENOMIC DNA]</scope>
    <source>
        <strain evidence="3">IAM M-273 / NIES-2133 / BP-1</strain>
    </source>
</reference>
<organism evidence="2 3">
    <name type="scientific">Thermosynechococcus vestitus (strain NIES-2133 / IAM M-273 / BP-1)</name>
    <dbReference type="NCBI Taxonomy" id="197221"/>
    <lineage>
        <taxon>Bacteria</taxon>
        <taxon>Bacillati</taxon>
        <taxon>Cyanobacteriota</taxon>
        <taxon>Cyanophyceae</taxon>
        <taxon>Acaryochloridales</taxon>
        <taxon>Thermosynechococcaceae</taxon>
        <taxon>Thermosynechococcus</taxon>
    </lineage>
</organism>
<dbReference type="EnsemblBacteria" id="BAC09694">
    <property type="protein sequence ID" value="BAC09694"/>
    <property type="gene ID" value="BAC09694"/>
</dbReference>
<keyword evidence="3" id="KW-1185">Reference proteome</keyword>
<feature type="region of interest" description="Disordered" evidence="1">
    <location>
        <begin position="37"/>
        <end position="67"/>
    </location>
</feature>
<dbReference type="EMBL" id="BA000039">
    <property type="protein sequence ID" value="BAC09694.1"/>
    <property type="molecule type" value="Genomic_DNA"/>
</dbReference>
<feature type="compositionally biased region" description="Polar residues" evidence="1">
    <location>
        <begin position="37"/>
        <end position="49"/>
    </location>
</feature>
<sequence>MMNSMRQTTMIDLFIPLLVGLFTLGLLTSWLWQPTGTPISHAEQANTPNFVADAPPPDDEGTPPRRE</sequence>
<name>Q8DH18_THEVB</name>
<dbReference type="Proteomes" id="UP000000440">
    <property type="component" value="Chromosome"/>
</dbReference>
<dbReference type="STRING" id="197221.gene:10748753"/>
<dbReference type="AlphaFoldDB" id="Q8DH18"/>
<accession>Q8DH18</accession>